<comment type="caution">
    <text evidence="1">The sequence shown here is derived from an EMBL/GenBank/DDBJ whole genome shotgun (WGS) entry which is preliminary data.</text>
</comment>
<dbReference type="AlphaFoldDB" id="A0AAD8IUG9"/>
<protein>
    <submittedName>
        <fullName evidence="1">Uncharacterized protein</fullName>
    </submittedName>
</protein>
<sequence length="189" mass="21845">MVRSLEMTEVPRELLNEQMHRLVDEAFSNQSDPVQHALWTEYMQLATALVDDVLALYEKVILEGTRIEKAHVTFRNNNNDHDVELYSLNPSRLPPQHFTNGSPNMLDDSRRQSTRNRLTAARSLEALVNGFFYSKHNPEEVCISSLRHRGLSSNVVILEESETGLIYVRKIITFDKLHTCQLSAFYNKR</sequence>
<reference evidence="1" key="1">
    <citation type="submission" date="2023-02" db="EMBL/GenBank/DDBJ databases">
        <title>Genome of toxic invasive species Heracleum sosnowskyi carries increased number of genes despite the absence of recent whole-genome duplications.</title>
        <authorList>
            <person name="Schelkunov M."/>
            <person name="Shtratnikova V."/>
            <person name="Makarenko M."/>
            <person name="Klepikova A."/>
            <person name="Omelchenko D."/>
            <person name="Novikova G."/>
            <person name="Obukhova E."/>
            <person name="Bogdanov V."/>
            <person name="Penin A."/>
            <person name="Logacheva M."/>
        </authorList>
    </citation>
    <scope>NUCLEOTIDE SEQUENCE</scope>
    <source>
        <strain evidence="1">Hsosn_3</strain>
        <tissue evidence="1">Leaf</tissue>
    </source>
</reference>
<evidence type="ECO:0000313" key="1">
    <source>
        <dbReference type="EMBL" id="KAK1391791.1"/>
    </source>
</evidence>
<proteinExistence type="predicted"/>
<reference evidence="1" key="2">
    <citation type="submission" date="2023-05" db="EMBL/GenBank/DDBJ databases">
        <authorList>
            <person name="Schelkunov M.I."/>
        </authorList>
    </citation>
    <scope>NUCLEOTIDE SEQUENCE</scope>
    <source>
        <strain evidence="1">Hsosn_3</strain>
        <tissue evidence="1">Leaf</tissue>
    </source>
</reference>
<accession>A0AAD8IUG9</accession>
<dbReference type="EMBL" id="JAUIZM010000003">
    <property type="protein sequence ID" value="KAK1391791.1"/>
    <property type="molecule type" value="Genomic_DNA"/>
</dbReference>
<evidence type="ECO:0000313" key="2">
    <source>
        <dbReference type="Proteomes" id="UP001237642"/>
    </source>
</evidence>
<organism evidence="1 2">
    <name type="scientific">Heracleum sosnowskyi</name>
    <dbReference type="NCBI Taxonomy" id="360622"/>
    <lineage>
        <taxon>Eukaryota</taxon>
        <taxon>Viridiplantae</taxon>
        <taxon>Streptophyta</taxon>
        <taxon>Embryophyta</taxon>
        <taxon>Tracheophyta</taxon>
        <taxon>Spermatophyta</taxon>
        <taxon>Magnoliopsida</taxon>
        <taxon>eudicotyledons</taxon>
        <taxon>Gunneridae</taxon>
        <taxon>Pentapetalae</taxon>
        <taxon>asterids</taxon>
        <taxon>campanulids</taxon>
        <taxon>Apiales</taxon>
        <taxon>Apiaceae</taxon>
        <taxon>Apioideae</taxon>
        <taxon>apioid superclade</taxon>
        <taxon>Tordylieae</taxon>
        <taxon>Tordyliinae</taxon>
        <taxon>Heracleum</taxon>
    </lineage>
</organism>
<dbReference type="Proteomes" id="UP001237642">
    <property type="component" value="Unassembled WGS sequence"/>
</dbReference>
<gene>
    <name evidence="1" type="ORF">POM88_010847</name>
</gene>
<name>A0AAD8IUG9_9APIA</name>
<keyword evidence="2" id="KW-1185">Reference proteome</keyword>